<feature type="domain" description="Methyltransferase type 11" evidence="1">
    <location>
        <begin position="36"/>
        <end position="134"/>
    </location>
</feature>
<proteinExistence type="predicted"/>
<evidence type="ECO:0000259" key="1">
    <source>
        <dbReference type="Pfam" id="PF08241"/>
    </source>
</evidence>
<dbReference type="SUPFAM" id="SSF53335">
    <property type="entry name" value="S-adenosyl-L-methionine-dependent methyltransferases"/>
    <property type="match status" value="1"/>
</dbReference>
<sequence>MNPYRQWIFPRLLDWASGKMDKERAELIALAQGEVLELGSGTGANFPFYSDQLVRLWALEPETPVMALAEQVRLGLPAVQSEKINLLCADGHHLPFADDSLDSVICCLVLCTVPDPGKMMREVRRVLKPDGQLLVFEHVAANEQSVRLQGWQNRLNPIWRTLACGCELNRHTRRTIEQAGFQFETIRDERHPEFPRIVSPIILGVAHPV</sequence>
<dbReference type="InterPro" id="IPR029063">
    <property type="entry name" value="SAM-dependent_MTases_sf"/>
</dbReference>
<organism evidence="2 3">
    <name type="scientific">Pontibacterium sinense</name>
    <dbReference type="NCBI Taxonomy" id="2781979"/>
    <lineage>
        <taxon>Bacteria</taxon>
        <taxon>Pseudomonadati</taxon>
        <taxon>Pseudomonadota</taxon>
        <taxon>Gammaproteobacteria</taxon>
        <taxon>Oceanospirillales</taxon>
        <taxon>Oceanospirillaceae</taxon>
        <taxon>Pontibacterium</taxon>
    </lineage>
</organism>
<dbReference type="Proteomes" id="UP000640333">
    <property type="component" value="Unassembled WGS sequence"/>
</dbReference>
<protein>
    <submittedName>
        <fullName evidence="2">Class I SAM-dependent methyltransferase</fullName>
    </submittedName>
</protein>
<reference evidence="2" key="1">
    <citation type="submission" date="2020-10" db="EMBL/GenBank/DDBJ databases">
        <title>Bacterium isolated from coastal waters sediment.</title>
        <authorList>
            <person name="Chen R.-J."/>
            <person name="Lu D.-C."/>
            <person name="Zhu K.-L."/>
            <person name="Du Z.-J."/>
        </authorList>
    </citation>
    <scope>NUCLEOTIDE SEQUENCE</scope>
    <source>
        <strain evidence="2">N1Y112</strain>
    </source>
</reference>
<dbReference type="Gene3D" id="3.40.50.150">
    <property type="entry name" value="Vaccinia Virus protein VP39"/>
    <property type="match status" value="1"/>
</dbReference>
<dbReference type="PANTHER" id="PTHR45036">
    <property type="entry name" value="METHYLTRANSFERASE LIKE 7B"/>
    <property type="match status" value="1"/>
</dbReference>
<name>A0A8J7FFR5_9GAMM</name>
<dbReference type="AlphaFoldDB" id="A0A8J7FFR5"/>
<keyword evidence="2" id="KW-0489">Methyltransferase</keyword>
<dbReference type="Pfam" id="PF08241">
    <property type="entry name" value="Methyltransf_11"/>
    <property type="match status" value="1"/>
</dbReference>
<dbReference type="InterPro" id="IPR013216">
    <property type="entry name" value="Methyltransf_11"/>
</dbReference>
<evidence type="ECO:0000313" key="2">
    <source>
        <dbReference type="EMBL" id="MBE9396473.1"/>
    </source>
</evidence>
<dbReference type="PANTHER" id="PTHR45036:SF1">
    <property type="entry name" value="METHYLTRANSFERASE LIKE 7A"/>
    <property type="match status" value="1"/>
</dbReference>
<dbReference type="EMBL" id="JADEYS010000003">
    <property type="protein sequence ID" value="MBE9396473.1"/>
    <property type="molecule type" value="Genomic_DNA"/>
</dbReference>
<keyword evidence="3" id="KW-1185">Reference proteome</keyword>
<accession>A0A8J7FFR5</accession>
<dbReference type="GO" id="GO:0032259">
    <property type="term" value="P:methylation"/>
    <property type="evidence" value="ECO:0007669"/>
    <property type="project" value="UniProtKB-KW"/>
</dbReference>
<gene>
    <name evidence="2" type="ORF">IOQ59_04275</name>
</gene>
<dbReference type="CDD" id="cd02440">
    <property type="entry name" value="AdoMet_MTases"/>
    <property type="match status" value="1"/>
</dbReference>
<comment type="caution">
    <text evidence="2">The sequence shown here is derived from an EMBL/GenBank/DDBJ whole genome shotgun (WGS) entry which is preliminary data.</text>
</comment>
<dbReference type="RefSeq" id="WP_193952023.1">
    <property type="nucleotide sequence ID" value="NZ_JADEYS010000003.1"/>
</dbReference>
<evidence type="ECO:0000313" key="3">
    <source>
        <dbReference type="Proteomes" id="UP000640333"/>
    </source>
</evidence>
<dbReference type="GO" id="GO:0008757">
    <property type="term" value="F:S-adenosylmethionine-dependent methyltransferase activity"/>
    <property type="evidence" value="ECO:0007669"/>
    <property type="project" value="InterPro"/>
</dbReference>
<dbReference type="InterPro" id="IPR052356">
    <property type="entry name" value="Thiol_S-MT"/>
</dbReference>
<keyword evidence="2" id="KW-0808">Transferase</keyword>